<dbReference type="RefSeq" id="WP_263507404.1">
    <property type="nucleotide sequence ID" value="NZ_CP106982.1"/>
</dbReference>
<dbReference type="GeneID" id="83622419"/>
<protein>
    <submittedName>
        <fullName evidence="1">Uncharacterized protein</fullName>
    </submittedName>
</protein>
<proteinExistence type="predicted"/>
<sequence length="120" mass="13313">MSTNESRPDAHGAALAVTDDESLLCLDGTKVSGQLDRRRATACRMPALRCGCADPWTCRCGAEPALTEHYLDGWRDSAHHLLGCGLAPIVPMPVLRALWRRGGRDQDLAEYLTRRERARR</sequence>
<evidence type="ECO:0000313" key="2">
    <source>
        <dbReference type="Proteomes" id="UP001163947"/>
    </source>
</evidence>
<evidence type="ECO:0000313" key="1">
    <source>
        <dbReference type="EMBL" id="UYF92439.1"/>
    </source>
</evidence>
<reference evidence="1" key="1">
    <citation type="submission" date="2022-09" db="EMBL/GenBank/DDBJ databases">
        <title>The genome sequence of Rhodococcus aetherivorans N1.</title>
        <authorList>
            <person name="Jiang W."/>
        </authorList>
    </citation>
    <scope>NUCLEOTIDE SEQUENCE</scope>
    <source>
        <strain evidence="1">N1</strain>
    </source>
</reference>
<dbReference type="EMBL" id="CP106982">
    <property type="protein sequence ID" value="UYF92439.1"/>
    <property type="molecule type" value="Genomic_DNA"/>
</dbReference>
<name>A0AA46PEH2_9NOCA</name>
<dbReference type="Proteomes" id="UP001163947">
    <property type="component" value="Chromosome"/>
</dbReference>
<accession>A0AA46PEH2</accession>
<organism evidence="1 2">
    <name type="scientific">Rhodococcus aetherivorans</name>
    <dbReference type="NCBI Taxonomy" id="191292"/>
    <lineage>
        <taxon>Bacteria</taxon>
        <taxon>Bacillati</taxon>
        <taxon>Actinomycetota</taxon>
        <taxon>Actinomycetes</taxon>
        <taxon>Mycobacteriales</taxon>
        <taxon>Nocardiaceae</taxon>
        <taxon>Rhodococcus</taxon>
    </lineage>
</organism>
<dbReference type="AlphaFoldDB" id="A0AA46PEH2"/>
<gene>
    <name evidence="1" type="ORF">OCS65_18335</name>
</gene>